<evidence type="ECO:0000256" key="1">
    <source>
        <dbReference type="RuleBase" id="RU004429"/>
    </source>
</evidence>
<dbReference type="Proteomes" id="UP001176021">
    <property type="component" value="Unassembled WGS sequence"/>
</dbReference>
<feature type="transmembrane region" description="Helical" evidence="1">
    <location>
        <begin position="29"/>
        <end position="47"/>
    </location>
</feature>
<evidence type="ECO:0000313" key="2">
    <source>
        <dbReference type="EMBL" id="MDO0821608.1"/>
    </source>
</evidence>
<feature type="non-terminal residue" evidence="2">
    <location>
        <position position="49"/>
    </location>
</feature>
<dbReference type="EC" id="7.1.1.-" evidence="1"/>
<keyword evidence="1" id="KW-0812">Transmembrane</keyword>
<comment type="catalytic activity">
    <reaction evidence="1">
        <text>a quinone + NADH + 5 H(+)(in) = a quinol + NAD(+) + 4 H(+)(out)</text>
        <dbReference type="Rhea" id="RHEA:57888"/>
        <dbReference type="ChEBI" id="CHEBI:15378"/>
        <dbReference type="ChEBI" id="CHEBI:24646"/>
        <dbReference type="ChEBI" id="CHEBI:57540"/>
        <dbReference type="ChEBI" id="CHEBI:57945"/>
        <dbReference type="ChEBI" id="CHEBI:132124"/>
    </reaction>
</comment>
<comment type="caution">
    <text evidence="2">The sequence shown here is derived from an EMBL/GenBank/DDBJ whole genome shotgun (WGS) entry which is preliminary data.</text>
</comment>
<proteinExistence type="inferred from homology"/>
<keyword evidence="1" id="KW-1003">Cell membrane</keyword>
<sequence length="49" mass="5265">MSTIVFFIFAILSIAAAWSVVTSKNIVHSALYLALSFSGVAVLYILMNA</sequence>
<dbReference type="EMBL" id="JAMJEV010000002">
    <property type="protein sequence ID" value="MDO0821608.1"/>
    <property type="molecule type" value="Genomic_DNA"/>
</dbReference>
<dbReference type="RefSeq" id="WP_366946779.1">
    <property type="nucleotide sequence ID" value="NZ_JAMJEV010000002.1"/>
</dbReference>
<keyword evidence="1" id="KW-0472">Membrane</keyword>
<dbReference type="Gene3D" id="1.20.120.1200">
    <property type="entry name" value="NADH-ubiquinone/plastoquinone oxidoreductase chain 6, subunit NuoJ"/>
    <property type="match status" value="1"/>
</dbReference>
<protein>
    <recommendedName>
        <fullName evidence="1">NADH-quinone oxidoreductase subunit J</fullName>
        <ecNumber evidence="1">7.1.1.-</ecNumber>
    </recommendedName>
</protein>
<comment type="subcellular location">
    <subcellularLocation>
        <location evidence="1">Cell membrane</location>
        <topology evidence="1">Multi-pass membrane protein</topology>
    </subcellularLocation>
</comment>
<evidence type="ECO:0000313" key="3">
    <source>
        <dbReference type="Proteomes" id="UP001176021"/>
    </source>
</evidence>
<keyword evidence="1" id="KW-0520">NAD</keyword>
<keyword evidence="1" id="KW-0874">Quinone</keyword>
<comment type="caution">
    <text evidence="1">Lacks conserved residue(s) required for the propagation of feature annotation.</text>
</comment>
<keyword evidence="1" id="KW-1133">Transmembrane helix</keyword>
<comment type="similarity">
    <text evidence="1">Belongs to the complex I subunit 6 family.</text>
</comment>
<dbReference type="InterPro" id="IPR042106">
    <property type="entry name" value="Nuo/plastoQ_OxRdtase_6_NuoJ"/>
</dbReference>
<comment type="function">
    <text evidence="1">NDH-1 shuttles electrons from NADH, via FMN and iron-sulfur (Fe-S) centers, to quinones in the respiratory chain. Couples the redox reaction to proton translocation (for every two electrons transferred, four hydrogen ions are translocated across the cytoplasmic membrane), and thus conserves the redox energy in a proton gradient.</text>
</comment>
<organism evidence="2 3">
    <name type="scientific">Desulfosporosinus nitroreducens</name>
    <dbReference type="NCBI Taxonomy" id="2018668"/>
    <lineage>
        <taxon>Bacteria</taxon>
        <taxon>Bacillati</taxon>
        <taxon>Bacillota</taxon>
        <taxon>Clostridia</taxon>
        <taxon>Eubacteriales</taxon>
        <taxon>Desulfitobacteriaceae</taxon>
        <taxon>Desulfosporosinus</taxon>
    </lineage>
</organism>
<accession>A0ABT8QJW7</accession>
<name>A0ABT8QJW7_9FIRM</name>
<dbReference type="InterPro" id="IPR001457">
    <property type="entry name" value="NADH_UbQ/plastoQ_OxRdtase_su6"/>
</dbReference>
<dbReference type="Pfam" id="PF00499">
    <property type="entry name" value="Oxidored_q3"/>
    <property type="match status" value="1"/>
</dbReference>
<gene>
    <name evidence="2" type="ORF">M8H41_01875</name>
</gene>
<reference evidence="2" key="1">
    <citation type="submission" date="2022-05" db="EMBL/GenBank/DDBJ databases">
        <title>Expanded diversity of anoxic marine methylotrophy in a Black Sea sulfate reducing microorganism.</title>
        <authorList>
            <person name="Fischer P.Q."/>
            <person name="Stams A.J.M."/>
            <person name="Villanueva L."/>
            <person name="Sousa D.Z."/>
        </authorList>
    </citation>
    <scope>NUCLEOTIDE SEQUENCE</scope>
    <source>
        <strain evidence="2">P130</strain>
    </source>
</reference>
<keyword evidence="3" id="KW-1185">Reference proteome</keyword>